<dbReference type="EMBL" id="CAMPGE010027409">
    <property type="protein sequence ID" value="CAI2385042.1"/>
    <property type="molecule type" value="Genomic_DNA"/>
</dbReference>
<dbReference type="PANTHER" id="PTHR46210:SF1">
    <property type="entry name" value="FHA DOMAIN-CONTAINING PROTEIN"/>
    <property type="match status" value="1"/>
</dbReference>
<gene>
    <name evidence="7" type="ORF">ECRASSUSDP1_LOCUS26584</name>
</gene>
<evidence type="ECO:0000256" key="3">
    <source>
        <dbReference type="ARBA" id="ARBA00022833"/>
    </source>
</evidence>
<dbReference type="PANTHER" id="PTHR46210">
    <property type="entry name" value="FHA DOMAIN-CONTAINING PROTEIN"/>
    <property type="match status" value="1"/>
</dbReference>
<evidence type="ECO:0000313" key="7">
    <source>
        <dbReference type="EMBL" id="CAI2385042.1"/>
    </source>
</evidence>
<comment type="caution">
    <text evidence="7">The sequence shown here is derived from an EMBL/GenBank/DDBJ whole genome shotgun (WGS) entry which is preliminary data.</text>
</comment>
<dbReference type="SUPFAM" id="SSF57850">
    <property type="entry name" value="RING/U-box"/>
    <property type="match status" value="1"/>
</dbReference>
<accession>A0AAD2D8Q9</accession>
<evidence type="ECO:0000259" key="6">
    <source>
        <dbReference type="PROSITE" id="PS51292"/>
    </source>
</evidence>
<sequence length="725" mass="83603">MGNIGSDEYDYDTKFTQMEEPKYLSIKTVTAGNESLELFDYHSNNPIPKHFTVKSAKCFYVCRKKEDVYIANVDEIDKSNLARDVRIIAAVVYYQRDYYVYQPRSLLNKDLIKYSNGLACYIMSQVEQRLDFRNNRYARNEFKAGDFIKFGRICYHVRETSEDPILLSEAPSHEGSPRSMMDNTIAEGVLGATSAMDALNYHSMRLQGNYLEPNRPRSDNSTRTPSYLRAPMSLQRANRKLSNSEKALQVKKPQEAVKEEENDSKEQFACRICLCDGDVEEELAKGNLENALVSPCSCSGTMKYMHYLCLKAWVDSKRKVKNYPHVSTYYWKDLTCELCKDQLPEALTVQGKEISCNKLLDYHVPKGSKFVVLETYSHSDEKSRIIHVLDFGLTPTLTVGRCREANLKIPDNSVSRLHSEIISYGSKFYHMDLQSKFGTLRIFRKPLKITSSLIIQSGCTVMRFKLHTPKENCCEKWFGSGTSYKPHPFMGYELLSDYLPKELKLFFKIIDAKRQAQGRNARNNEYRNKHTLFALTMQEYKENRSRDKPRDRSRGRNSRSPNNSQANPSARDANPDARPREAAKEEKKRSDQYEVKVQPPNRRISTLKKPRATNLALQNNPQAIIDTRRNNVWQSDHIVMNPREEDKVQDIQSNAEGEESKILSIVNRELDMLRREQLNDSQDGIDIGVRLLDTPNANQRNRHGNNSPSRDSQILNFGSEIQRLI</sequence>
<feature type="domain" description="FHA" evidence="5">
    <location>
        <begin position="397"/>
        <end position="440"/>
    </location>
</feature>
<dbReference type="PROSITE" id="PS51292">
    <property type="entry name" value="ZF_RING_CH"/>
    <property type="match status" value="1"/>
</dbReference>
<organism evidence="7 8">
    <name type="scientific">Euplotes crassus</name>
    <dbReference type="NCBI Taxonomy" id="5936"/>
    <lineage>
        <taxon>Eukaryota</taxon>
        <taxon>Sar</taxon>
        <taxon>Alveolata</taxon>
        <taxon>Ciliophora</taxon>
        <taxon>Intramacronucleata</taxon>
        <taxon>Spirotrichea</taxon>
        <taxon>Hypotrichia</taxon>
        <taxon>Euplotida</taxon>
        <taxon>Euplotidae</taxon>
        <taxon>Moneuplotes</taxon>
    </lineage>
</organism>
<dbReference type="Gene3D" id="3.30.40.10">
    <property type="entry name" value="Zinc/RING finger domain, C3HC4 (zinc finger)"/>
    <property type="match status" value="1"/>
</dbReference>
<feature type="region of interest" description="Disordered" evidence="4">
    <location>
        <begin position="695"/>
        <end position="715"/>
    </location>
</feature>
<dbReference type="InterPro" id="IPR013083">
    <property type="entry name" value="Znf_RING/FYVE/PHD"/>
</dbReference>
<dbReference type="InterPro" id="IPR008984">
    <property type="entry name" value="SMAD_FHA_dom_sf"/>
</dbReference>
<proteinExistence type="predicted"/>
<dbReference type="CDD" id="cd16495">
    <property type="entry name" value="RING_CH-C4HC3_MARCH"/>
    <property type="match status" value="1"/>
</dbReference>
<keyword evidence="2" id="KW-0863">Zinc-finger</keyword>
<protein>
    <submittedName>
        <fullName evidence="7">Uncharacterized protein</fullName>
    </submittedName>
</protein>
<dbReference type="InterPro" id="IPR011016">
    <property type="entry name" value="Znf_RING-CH"/>
</dbReference>
<dbReference type="Proteomes" id="UP001295684">
    <property type="component" value="Unassembled WGS sequence"/>
</dbReference>
<evidence type="ECO:0000256" key="1">
    <source>
        <dbReference type="ARBA" id="ARBA00022723"/>
    </source>
</evidence>
<dbReference type="AlphaFoldDB" id="A0AAD2D8Q9"/>
<feature type="compositionally biased region" description="Basic and acidic residues" evidence="4">
    <location>
        <begin position="539"/>
        <end position="554"/>
    </location>
</feature>
<dbReference type="GO" id="GO:0008270">
    <property type="term" value="F:zinc ion binding"/>
    <property type="evidence" value="ECO:0007669"/>
    <property type="project" value="UniProtKB-KW"/>
</dbReference>
<keyword evidence="1" id="KW-0479">Metal-binding</keyword>
<keyword evidence="8" id="KW-1185">Reference proteome</keyword>
<dbReference type="Pfam" id="PF12906">
    <property type="entry name" value="RINGv"/>
    <property type="match status" value="1"/>
</dbReference>
<feature type="compositionally biased region" description="Basic and acidic residues" evidence="4">
    <location>
        <begin position="573"/>
        <end position="594"/>
    </location>
</feature>
<evidence type="ECO:0000256" key="4">
    <source>
        <dbReference type="SAM" id="MobiDB-lite"/>
    </source>
</evidence>
<keyword evidence="3" id="KW-0862">Zinc</keyword>
<dbReference type="SUPFAM" id="SSF49879">
    <property type="entry name" value="SMAD/FHA domain"/>
    <property type="match status" value="1"/>
</dbReference>
<feature type="domain" description="RING-CH-type" evidence="6">
    <location>
        <begin position="262"/>
        <end position="346"/>
    </location>
</feature>
<name>A0AAD2D8Q9_EUPCR</name>
<evidence type="ECO:0000259" key="5">
    <source>
        <dbReference type="PROSITE" id="PS50006"/>
    </source>
</evidence>
<reference evidence="7" key="1">
    <citation type="submission" date="2023-07" db="EMBL/GenBank/DDBJ databases">
        <authorList>
            <consortium name="AG Swart"/>
            <person name="Singh M."/>
            <person name="Singh A."/>
            <person name="Seah K."/>
            <person name="Emmerich C."/>
        </authorList>
    </citation>
    <scope>NUCLEOTIDE SEQUENCE</scope>
    <source>
        <strain evidence="7">DP1</strain>
    </source>
</reference>
<dbReference type="InterPro" id="IPR000253">
    <property type="entry name" value="FHA_dom"/>
</dbReference>
<dbReference type="Pfam" id="PF00498">
    <property type="entry name" value="FHA"/>
    <property type="match status" value="1"/>
</dbReference>
<feature type="region of interest" description="Disordered" evidence="4">
    <location>
        <begin position="538"/>
        <end position="613"/>
    </location>
</feature>
<feature type="region of interest" description="Disordered" evidence="4">
    <location>
        <begin position="209"/>
        <end position="260"/>
    </location>
</feature>
<dbReference type="SMART" id="SM00744">
    <property type="entry name" value="RINGv"/>
    <property type="match status" value="1"/>
</dbReference>
<dbReference type="Gene3D" id="2.60.200.20">
    <property type="match status" value="1"/>
</dbReference>
<dbReference type="PROSITE" id="PS50006">
    <property type="entry name" value="FHA_DOMAIN"/>
    <property type="match status" value="1"/>
</dbReference>
<evidence type="ECO:0000313" key="8">
    <source>
        <dbReference type="Proteomes" id="UP001295684"/>
    </source>
</evidence>
<evidence type="ECO:0000256" key="2">
    <source>
        <dbReference type="ARBA" id="ARBA00022771"/>
    </source>
</evidence>